<dbReference type="NCBIfam" id="TIGR02937">
    <property type="entry name" value="sigma70-ECF"/>
    <property type="match status" value="1"/>
</dbReference>
<proteinExistence type="predicted"/>
<dbReference type="PANTHER" id="PTHR43133:SF46">
    <property type="entry name" value="RNA POLYMERASE SIGMA-70 FACTOR ECF SUBFAMILY"/>
    <property type="match status" value="1"/>
</dbReference>
<evidence type="ECO:0000256" key="2">
    <source>
        <dbReference type="ARBA" id="ARBA00023082"/>
    </source>
</evidence>
<keyword evidence="5" id="KW-1185">Reference proteome</keyword>
<dbReference type="EMBL" id="JACHEK010000012">
    <property type="protein sequence ID" value="MBB6147134.1"/>
    <property type="molecule type" value="Genomic_DNA"/>
</dbReference>
<evidence type="ECO:0000256" key="3">
    <source>
        <dbReference type="ARBA" id="ARBA00023163"/>
    </source>
</evidence>
<dbReference type="GO" id="GO:0016987">
    <property type="term" value="F:sigma factor activity"/>
    <property type="evidence" value="ECO:0007669"/>
    <property type="project" value="UniProtKB-KW"/>
</dbReference>
<keyword evidence="3" id="KW-0804">Transcription</keyword>
<evidence type="ECO:0000313" key="5">
    <source>
        <dbReference type="Proteomes" id="UP000538666"/>
    </source>
</evidence>
<dbReference type="InterPro" id="IPR013324">
    <property type="entry name" value="RNA_pol_sigma_r3/r4-like"/>
</dbReference>
<protein>
    <submittedName>
        <fullName evidence="4">RNA polymerase sigma-70 factor (ECF subfamily)</fullName>
    </submittedName>
</protein>
<sequence length="205" mass="23291">MRRFTRPIALSALRVGRLWGETSPAVIDDIVQDVFLKFCENDRKVLREFEPRHNGSFTAFAKVVSAATANDYFRKRNTVKRGGGVKEEPISELHVGMVQDAEWIERNQLLREIDSFLESSGRDETGRRDRTVFWLYYQQGMTASAIANLPGIALSVKGVESALHRMTALIRKHVQKPFVTSVSVKKCSSREGFLSESTIQRGEWL</sequence>
<comment type="caution">
    <text evidence="4">The sequence shown here is derived from an EMBL/GenBank/DDBJ whole genome shotgun (WGS) entry which is preliminary data.</text>
</comment>
<gene>
    <name evidence="4" type="ORF">HNQ77_005119</name>
</gene>
<accession>A0A841KA20</accession>
<dbReference type="InterPro" id="IPR036388">
    <property type="entry name" value="WH-like_DNA-bd_sf"/>
</dbReference>
<keyword evidence="1" id="KW-0805">Transcription regulation</keyword>
<dbReference type="InterPro" id="IPR014284">
    <property type="entry name" value="RNA_pol_sigma-70_dom"/>
</dbReference>
<dbReference type="PANTHER" id="PTHR43133">
    <property type="entry name" value="RNA POLYMERASE ECF-TYPE SIGMA FACTO"/>
    <property type="match status" value="1"/>
</dbReference>
<dbReference type="Proteomes" id="UP000538666">
    <property type="component" value="Unassembled WGS sequence"/>
</dbReference>
<dbReference type="GO" id="GO:0006352">
    <property type="term" value="P:DNA-templated transcription initiation"/>
    <property type="evidence" value="ECO:0007669"/>
    <property type="project" value="InterPro"/>
</dbReference>
<dbReference type="Gene3D" id="1.10.10.10">
    <property type="entry name" value="Winged helix-like DNA-binding domain superfamily/Winged helix DNA-binding domain"/>
    <property type="match status" value="1"/>
</dbReference>
<dbReference type="InterPro" id="IPR039425">
    <property type="entry name" value="RNA_pol_sigma-70-like"/>
</dbReference>
<organism evidence="4 5">
    <name type="scientific">Silvibacterium bohemicum</name>
    <dbReference type="NCBI Taxonomy" id="1577686"/>
    <lineage>
        <taxon>Bacteria</taxon>
        <taxon>Pseudomonadati</taxon>
        <taxon>Acidobacteriota</taxon>
        <taxon>Terriglobia</taxon>
        <taxon>Terriglobales</taxon>
        <taxon>Acidobacteriaceae</taxon>
        <taxon>Silvibacterium</taxon>
    </lineage>
</organism>
<keyword evidence="2" id="KW-0731">Sigma factor</keyword>
<dbReference type="Gene3D" id="1.10.1740.10">
    <property type="match status" value="1"/>
</dbReference>
<dbReference type="SUPFAM" id="SSF88659">
    <property type="entry name" value="Sigma3 and sigma4 domains of RNA polymerase sigma factors"/>
    <property type="match status" value="1"/>
</dbReference>
<evidence type="ECO:0000313" key="4">
    <source>
        <dbReference type="EMBL" id="MBB6147134.1"/>
    </source>
</evidence>
<dbReference type="AlphaFoldDB" id="A0A841KA20"/>
<dbReference type="RefSeq" id="WP_050059930.1">
    <property type="nucleotide sequence ID" value="NZ_JACHEK010000012.1"/>
</dbReference>
<reference evidence="4 5" key="1">
    <citation type="submission" date="2020-08" db="EMBL/GenBank/DDBJ databases">
        <title>Genomic Encyclopedia of Type Strains, Phase IV (KMG-IV): sequencing the most valuable type-strain genomes for metagenomic binning, comparative biology and taxonomic classification.</title>
        <authorList>
            <person name="Goeker M."/>
        </authorList>
    </citation>
    <scope>NUCLEOTIDE SEQUENCE [LARGE SCALE GENOMIC DNA]</scope>
    <source>
        <strain evidence="4 5">DSM 103733</strain>
    </source>
</reference>
<name>A0A841KA20_9BACT</name>
<evidence type="ECO:0000256" key="1">
    <source>
        <dbReference type="ARBA" id="ARBA00023015"/>
    </source>
</evidence>